<gene>
    <name evidence="2" type="ORF">DMB85_004970</name>
</gene>
<protein>
    <submittedName>
        <fullName evidence="2">Acyl-CoA dehydrogenase</fullName>
    </submittedName>
</protein>
<organism evidence="2 3">
    <name type="scientific">Pectobacterium aquaticum</name>
    <dbReference type="NCBI Taxonomy" id="2204145"/>
    <lineage>
        <taxon>Bacteria</taxon>
        <taxon>Pseudomonadati</taxon>
        <taxon>Pseudomonadota</taxon>
        <taxon>Gammaproteobacteria</taxon>
        <taxon>Enterobacterales</taxon>
        <taxon>Pectobacteriaceae</taxon>
        <taxon>Pectobacterium</taxon>
    </lineage>
</organism>
<proteinExistence type="predicted"/>
<feature type="signal peptide" evidence="1">
    <location>
        <begin position="1"/>
        <end position="19"/>
    </location>
</feature>
<comment type="caution">
    <text evidence="2">The sequence shown here is derived from an EMBL/GenBank/DDBJ whole genome shotgun (WGS) entry which is preliminary data.</text>
</comment>
<evidence type="ECO:0000313" key="3">
    <source>
        <dbReference type="Proteomes" id="UP000256817"/>
    </source>
</evidence>
<dbReference type="EMBL" id="QHJW02000009">
    <property type="protein sequence ID" value="RRO11082.1"/>
    <property type="molecule type" value="Genomic_DNA"/>
</dbReference>
<dbReference type="RefSeq" id="WP_116237697.1">
    <property type="nucleotide sequence ID" value="NZ_QHJW02000009.1"/>
</dbReference>
<evidence type="ECO:0000313" key="2">
    <source>
        <dbReference type="EMBL" id="RRO11082.1"/>
    </source>
</evidence>
<feature type="chain" id="PRO_5046096285" evidence="1">
    <location>
        <begin position="20"/>
        <end position="119"/>
    </location>
</feature>
<sequence length="119" mass="12500">MKHVVLATLLLSTSVLVTAAEYVKPNGALTLAAGGNGVEFSINAASKDASGICNMEGSAQSINAGENQKHRWLYNDTSSQCVAIISEQKNGKVTVMTKRCEGYCGITAAGAMDGIYRKK</sequence>
<keyword evidence="3" id="KW-1185">Reference proteome</keyword>
<accession>A0A3R8QUK4</accession>
<keyword evidence="1" id="KW-0732">Signal</keyword>
<dbReference type="Proteomes" id="UP000256817">
    <property type="component" value="Unassembled WGS sequence"/>
</dbReference>
<evidence type="ECO:0000256" key="1">
    <source>
        <dbReference type="SAM" id="SignalP"/>
    </source>
</evidence>
<reference evidence="2" key="1">
    <citation type="submission" date="2018-11" db="EMBL/GenBank/DDBJ databases">
        <title>Draft genome sequences of proposed Pectobacterium aquaticum sp. nov. isolated in France from fresh water.</title>
        <authorList>
            <person name="Pedron J."/>
            <person name="Barny M.A."/>
        </authorList>
    </citation>
    <scope>NUCLEOTIDE SEQUENCE [LARGE SCALE GENOMIC DNA]</scope>
    <source>
        <strain evidence="2">A35-S23-M15</strain>
    </source>
</reference>
<name>A0A3R8QUK4_9GAMM</name>